<name>A0A6L8UW81_9BACL</name>
<sequence>MDNSLHLKEERLNAVSHGIGAALSAFGLVLLLQRAAMFEDFAYTISNAIYGLSFCMVYLSSTLLHCSRSRKWGERFEVLDHAAIFIAIAGSYTPFLMITLQGTLGYSMLLLIWVLAFGGVRYIKFIIRRFIPWGLLLYLLMAGFMASLISPLQERLPLMAVIWIVSGLILYIIGLLFFLWRKLRYHHLVWHVFVIAGSGCHFIAVYTYVMPAVL</sequence>
<dbReference type="RefSeq" id="WP_161406307.1">
    <property type="nucleotide sequence ID" value="NZ_WTUZ01000010.1"/>
</dbReference>
<evidence type="ECO:0000256" key="4">
    <source>
        <dbReference type="ARBA" id="ARBA00023136"/>
    </source>
</evidence>
<feature type="binding site" evidence="5">
    <location>
        <position position="191"/>
    </location>
    <ligand>
        <name>Zn(2+)</name>
        <dbReference type="ChEBI" id="CHEBI:29105"/>
    </ligand>
</feature>
<evidence type="ECO:0000313" key="7">
    <source>
        <dbReference type="EMBL" id="MZQ82134.1"/>
    </source>
</evidence>
<gene>
    <name evidence="7" type="ORF">GQF01_08275</name>
</gene>
<evidence type="ECO:0000313" key="8">
    <source>
        <dbReference type="Proteomes" id="UP000481087"/>
    </source>
</evidence>
<feature type="transmembrane region" description="Helical" evidence="6">
    <location>
        <begin position="48"/>
        <end position="66"/>
    </location>
</feature>
<comment type="subcellular location">
    <subcellularLocation>
        <location evidence="1">Membrane</location>
        <topology evidence="1">Multi-pass membrane protein</topology>
    </subcellularLocation>
</comment>
<dbReference type="GO" id="GO:0046872">
    <property type="term" value="F:metal ion binding"/>
    <property type="evidence" value="ECO:0007669"/>
    <property type="project" value="UniProtKB-KW"/>
</dbReference>
<feature type="transmembrane region" description="Helical" evidence="6">
    <location>
        <begin position="130"/>
        <end position="150"/>
    </location>
</feature>
<keyword evidence="5" id="KW-0479">Metal-binding</keyword>
<feature type="binding site" evidence="5">
    <location>
        <position position="187"/>
    </location>
    <ligand>
        <name>Zn(2+)</name>
        <dbReference type="ChEBI" id="CHEBI:29105"/>
    </ligand>
</feature>
<proteinExistence type="predicted"/>
<keyword evidence="3 6" id="KW-1133">Transmembrane helix</keyword>
<organism evidence="7 8">
    <name type="scientific">Paenibacillus silvestris</name>
    <dbReference type="NCBI Taxonomy" id="2606219"/>
    <lineage>
        <taxon>Bacteria</taxon>
        <taxon>Bacillati</taxon>
        <taxon>Bacillota</taxon>
        <taxon>Bacilli</taxon>
        <taxon>Bacillales</taxon>
        <taxon>Paenibacillaceae</taxon>
        <taxon>Paenibacillus</taxon>
    </lineage>
</organism>
<evidence type="ECO:0000256" key="6">
    <source>
        <dbReference type="SAM" id="Phobius"/>
    </source>
</evidence>
<comment type="caution">
    <text evidence="7">The sequence shown here is derived from an EMBL/GenBank/DDBJ whole genome shotgun (WGS) entry which is preliminary data.</text>
</comment>
<evidence type="ECO:0000256" key="3">
    <source>
        <dbReference type="ARBA" id="ARBA00022989"/>
    </source>
</evidence>
<feature type="transmembrane region" description="Helical" evidence="6">
    <location>
        <begin position="78"/>
        <end position="98"/>
    </location>
</feature>
<dbReference type="Proteomes" id="UP000481087">
    <property type="component" value="Unassembled WGS sequence"/>
</dbReference>
<evidence type="ECO:0000256" key="1">
    <source>
        <dbReference type="ARBA" id="ARBA00004141"/>
    </source>
</evidence>
<evidence type="ECO:0000256" key="2">
    <source>
        <dbReference type="ARBA" id="ARBA00022692"/>
    </source>
</evidence>
<keyword evidence="4 6" id="KW-0472">Membrane</keyword>
<dbReference type="AlphaFoldDB" id="A0A6L8UW81"/>
<keyword evidence="8" id="KW-1185">Reference proteome</keyword>
<dbReference type="EMBL" id="WTUZ01000010">
    <property type="protein sequence ID" value="MZQ82134.1"/>
    <property type="molecule type" value="Genomic_DNA"/>
</dbReference>
<feature type="transmembrane region" description="Helical" evidence="6">
    <location>
        <begin position="188"/>
        <end position="209"/>
    </location>
</feature>
<feature type="binding site" evidence="5">
    <location>
        <position position="65"/>
    </location>
    <ligand>
        <name>Zn(2+)</name>
        <dbReference type="ChEBI" id="CHEBI:29105"/>
    </ligand>
</feature>
<dbReference type="PANTHER" id="PTHR20855:SF3">
    <property type="entry name" value="LD03007P"/>
    <property type="match status" value="1"/>
</dbReference>
<dbReference type="Pfam" id="PF03006">
    <property type="entry name" value="HlyIII"/>
    <property type="match status" value="1"/>
</dbReference>
<keyword evidence="2 6" id="KW-0812">Transmembrane</keyword>
<accession>A0A6L8UW81</accession>
<dbReference type="PANTHER" id="PTHR20855">
    <property type="entry name" value="ADIPOR/PROGESTIN RECEPTOR-RELATED"/>
    <property type="match status" value="1"/>
</dbReference>
<reference evidence="7 8" key="1">
    <citation type="submission" date="2019-12" db="EMBL/GenBank/DDBJ databases">
        <title>Paenibacillus sp. nov. sp. isolated from soil.</title>
        <authorList>
            <person name="Kim J."/>
            <person name="Jeong S.E."/>
            <person name="Jung H.S."/>
            <person name="Jeon C.O."/>
        </authorList>
    </citation>
    <scope>NUCLEOTIDE SEQUENCE [LARGE SCALE GENOMIC DNA]</scope>
    <source>
        <strain evidence="7 8">5J-6</strain>
    </source>
</reference>
<dbReference type="InterPro" id="IPR004254">
    <property type="entry name" value="AdipoR/HlyIII-related"/>
</dbReference>
<evidence type="ECO:0000256" key="5">
    <source>
        <dbReference type="PIRSR" id="PIRSR604254-1"/>
    </source>
</evidence>
<keyword evidence="5" id="KW-0862">Zinc</keyword>
<feature type="transmembrane region" description="Helical" evidence="6">
    <location>
        <begin position="104"/>
        <end position="123"/>
    </location>
</feature>
<protein>
    <submittedName>
        <fullName evidence="7">Hemolysin D</fullName>
    </submittedName>
</protein>
<dbReference type="GO" id="GO:0016020">
    <property type="term" value="C:membrane"/>
    <property type="evidence" value="ECO:0007669"/>
    <property type="project" value="UniProtKB-SubCell"/>
</dbReference>
<feature type="transmembrane region" description="Helical" evidence="6">
    <location>
        <begin position="12"/>
        <end position="36"/>
    </location>
</feature>
<feature type="transmembrane region" description="Helical" evidence="6">
    <location>
        <begin position="156"/>
        <end position="179"/>
    </location>
</feature>